<dbReference type="Proteomes" id="UP000623440">
    <property type="component" value="Unassembled WGS sequence"/>
</dbReference>
<evidence type="ECO:0000313" key="2">
    <source>
        <dbReference type="Proteomes" id="UP000623440"/>
    </source>
</evidence>
<proteinExistence type="predicted"/>
<evidence type="ECO:0000313" key="1">
    <source>
        <dbReference type="EMBL" id="MBD2533679.1"/>
    </source>
</evidence>
<evidence type="ECO:0008006" key="3">
    <source>
        <dbReference type="Google" id="ProtNLM"/>
    </source>
</evidence>
<comment type="caution">
    <text evidence="1">The sequence shown here is derived from an EMBL/GenBank/DDBJ whole genome shotgun (WGS) entry which is preliminary data.</text>
</comment>
<dbReference type="EMBL" id="JACJSI010000108">
    <property type="protein sequence ID" value="MBD2533679.1"/>
    <property type="molecule type" value="Genomic_DNA"/>
</dbReference>
<organism evidence="1 2">
    <name type="scientific">Nostoc flagelliforme FACHB-838</name>
    <dbReference type="NCBI Taxonomy" id="2692904"/>
    <lineage>
        <taxon>Bacteria</taxon>
        <taxon>Bacillati</taxon>
        <taxon>Cyanobacteriota</taxon>
        <taxon>Cyanophyceae</taxon>
        <taxon>Nostocales</taxon>
        <taxon>Nostocaceae</taxon>
        <taxon>Nostoc</taxon>
    </lineage>
</organism>
<sequence>MRAIFTLLVRRFWDWGNAIASTRLQHKFMGKTKLLMDSFLRSHFSLTNNARGF</sequence>
<reference evidence="1 2" key="1">
    <citation type="journal article" date="2020" name="ISME J.">
        <title>Comparative genomics reveals insights into cyanobacterial evolution and habitat adaptation.</title>
        <authorList>
            <person name="Chen M.Y."/>
            <person name="Teng W.K."/>
            <person name="Zhao L."/>
            <person name="Hu C.X."/>
            <person name="Zhou Y.K."/>
            <person name="Han B.P."/>
            <person name="Song L.R."/>
            <person name="Shu W.S."/>
        </authorList>
    </citation>
    <scope>NUCLEOTIDE SEQUENCE [LARGE SCALE GENOMIC DNA]</scope>
    <source>
        <strain evidence="1 2">FACHB-838</strain>
    </source>
</reference>
<gene>
    <name evidence="1" type="ORF">H6G97_30650</name>
</gene>
<protein>
    <recommendedName>
        <fullName evidence="3">Transposase</fullName>
    </recommendedName>
</protein>
<dbReference type="RefSeq" id="WP_190944235.1">
    <property type="nucleotide sequence ID" value="NZ_JACJSI010000108.1"/>
</dbReference>
<keyword evidence="2" id="KW-1185">Reference proteome</keyword>
<name>A0ABR8DW66_9NOSO</name>
<accession>A0ABR8DW66</accession>